<dbReference type="EMBL" id="CAJNOJ010000441">
    <property type="protein sequence ID" value="CAF1449262.1"/>
    <property type="molecule type" value="Genomic_DNA"/>
</dbReference>
<evidence type="ECO:0000256" key="1">
    <source>
        <dbReference type="SAM" id="MobiDB-lite"/>
    </source>
</evidence>
<name>A0A815S444_ADIRI</name>
<feature type="compositionally biased region" description="Low complexity" evidence="1">
    <location>
        <begin position="8"/>
        <end position="33"/>
    </location>
</feature>
<gene>
    <name evidence="2" type="ORF">EDS130_LOCUS39407</name>
    <name evidence="3" type="ORF">XAT740_LOCUS38857</name>
</gene>
<dbReference type="OrthoDB" id="10034966at2759"/>
<dbReference type="Proteomes" id="UP000663852">
    <property type="component" value="Unassembled WGS sequence"/>
</dbReference>
<comment type="caution">
    <text evidence="3">The sequence shown here is derived from an EMBL/GenBank/DDBJ whole genome shotgun (WGS) entry which is preliminary data.</text>
</comment>
<accession>A0A815S444</accession>
<proteinExistence type="predicted"/>
<sequence length="118" mass="13214">MELHASANENNNIDPISSDSSQQNNVNTTTENELASDDESNESTNTKDEADSILSDDSDVSSYFPNDHNEEVDSSINNIKKSFLMFILQLRDDFLLPKNVTNIISTYIASLINRIEIL</sequence>
<dbReference type="EMBL" id="CAJNOR010004243">
    <property type="protein sequence ID" value="CAF1486851.1"/>
    <property type="molecule type" value="Genomic_DNA"/>
</dbReference>
<evidence type="ECO:0000313" key="4">
    <source>
        <dbReference type="Proteomes" id="UP000663828"/>
    </source>
</evidence>
<protein>
    <submittedName>
        <fullName evidence="3">Uncharacterized protein</fullName>
    </submittedName>
</protein>
<keyword evidence="4" id="KW-1185">Reference proteome</keyword>
<organism evidence="3 4">
    <name type="scientific">Adineta ricciae</name>
    <name type="common">Rotifer</name>
    <dbReference type="NCBI Taxonomy" id="249248"/>
    <lineage>
        <taxon>Eukaryota</taxon>
        <taxon>Metazoa</taxon>
        <taxon>Spiralia</taxon>
        <taxon>Gnathifera</taxon>
        <taxon>Rotifera</taxon>
        <taxon>Eurotatoria</taxon>
        <taxon>Bdelloidea</taxon>
        <taxon>Adinetida</taxon>
        <taxon>Adinetidae</taxon>
        <taxon>Adineta</taxon>
    </lineage>
</organism>
<dbReference type="Proteomes" id="UP000663828">
    <property type="component" value="Unassembled WGS sequence"/>
</dbReference>
<reference evidence="3" key="1">
    <citation type="submission" date="2021-02" db="EMBL/GenBank/DDBJ databases">
        <authorList>
            <person name="Nowell W R."/>
        </authorList>
    </citation>
    <scope>NUCLEOTIDE SEQUENCE</scope>
</reference>
<evidence type="ECO:0000313" key="2">
    <source>
        <dbReference type="EMBL" id="CAF1449262.1"/>
    </source>
</evidence>
<dbReference type="AlphaFoldDB" id="A0A815S444"/>
<feature type="region of interest" description="Disordered" evidence="1">
    <location>
        <begin position="1"/>
        <end position="71"/>
    </location>
</feature>
<evidence type="ECO:0000313" key="3">
    <source>
        <dbReference type="EMBL" id="CAF1486851.1"/>
    </source>
</evidence>